<keyword evidence="1" id="KW-1133">Transmembrane helix</keyword>
<evidence type="ECO:0000313" key="3">
    <source>
        <dbReference type="Proteomes" id="UP001057877"/>
    </source>
</evidence>
<keyword evidence="1" id="KW-0472">Membrane</keyword>
<dbReference type="EMBL" id="CP091430">
    <property type="protein sequence ID" value="UVI32363.1"/>
    <property type="molecule type" value="Genomic_DNA"/>
</dbReference>
<evidence type="ECO:0008006" key="4">
    <source>
        <dbReference type="Google" id="ProtNLM"/>
    </source>
</evidence>
<name>A0ABY5SFP3_9BACL</name>
<reference evidence="2" key="1">
    <citation type="submission" date="2022-01" db="EMBL/GenBank/DDBJ databases">
        <title>Paenibacillus spongiae sp. nov., isolated from marine sponge.</title>
        <authorList>
            <person name="Li Z."/>
            <person name="Zhang M."/>
        </authorList>
    </citation>
    <scope>NUCLEOTIDE SEQUENCE</scope>
    <source>
        <strain evidence="2">PHS-Z3</strain>
    </source>
</reference>
<keyword evidence="1" id="KW-0812">Transmembrane</keyword>
<accession>A0ABY5SFP3</accession>
<sequence length="105" mass="10947">MKWSGFIIGGIAGIAAVAYLSKRKPNWVAWAGTAAGEVMTGMKGKAINAVMNRKFGPVPAASAPKRSSASAGKASDAWGQIEMIMNSDPAVKREAEQIASQSQSH</sequence>
<evidence type="ECO:0000313" key="2">
    <source>
        <dbReference type="EMBL" id="UVI32363.1"/>
    </source>
</evidence>
<evidence type="ECO:0000256" key="1">
    <source>
        <dbReference type="SAM" id="Phobius"/>
    </source>
</evidence>
<proteinExistence type="predicted"/>
<dbReference type="RefSeq" id="WP_258388419.1">
    <property type="nucleotide sequence ID" value="NZ_CP091430.1"/>
</dbReference>
<dbReference type="Proteomes" id="UP001057877">
    <property type="component" value="Chromosome"/>
</dbReference>
<organism evidence="2 3">
    <name type="scientific">Paenibacillus spongiae</name>
    <dbReference type="NCBI Taxonomy" id="2909671"/>
    <lineage>
        <taxon>Bacteria</taxon>
        <taxon>Bacillati</taxon>
        <taxon>Bacillota</taxon>
        <taxon>Bacilli</taxon>
        <taxon>Bacillales</taxon>
        <taxon>Paenibacillaceae</taxon>
        <taxon>Paenibacillus</taxon>
    </lineage>
</organism>
<keyword evidence="3" id="KW-1185">Reference proteome</keyword>
<feature type="transmembrane region" description="Helical" evidence="1">
    <location>
        <begin position="6"/>
        <end position="21"/>
    </location>
</feature>
<gene>
    <name evidence="2" type="ORF">L1F29_11315</name>
</gene>
<protein>
    <recommendedName>
        <fullName evidence="4">YtxH domain-containing protein</fullName>
    </recommendedName>
</protein>